<accession>A0A2M9XC98</accession>
<dbReference type="InterPro" id="IPR001623">
    <property type="entry name" value="DnaJ_domain"/>
</dbReference>
<evidence type="ECO:0000313" key="3">
    <source>
        <dbReference type="EMBL" id="PJZ25298.1"/>
    </source>
</evidence>
<keyword evidence="1" id="KW-1133">Transmembrane helix</keyword>
<proteinExistence type="predicted"/>
<evidence type="ECO:0000259" key="2">
    <source>
        <dbReference type="PROSITE" id="PS50076"/>
    </source>
</evidence>
<keyword evidence="1" id="KW-0812">Transmembrane</keyword>
<dbReference type="EMBL" id="NPDN01000005">
    <property type="protein sequence ID" value="PJZ25298.1"/>
    <property type="molecule type" value="Genomic_DNA"/>
</dbReference>
<organism evidence="3 4">
    <name type="scientific">Leptospira hartskeerlii</name>
    <dbReference type="NCBI Taxonomy" id="2023177"/>
    <lineage>
        <taxon>Bacteria</taxon>
        <taxon>Pseudomonadati</taxon>
        <taxon>Spirochaetota</taxon>
        <taxon>Spirochaetia</taxon>
        <taxon>Leptospirales</taxon>
        <taxon>Leptospiraceae</taxon>
        <taxon>Leptospira</taxon>
    </lineage>
</organism>
<dbReference type="Gene3D" id="1.10.287.110">
    <property type="entry name" value="DnaJ domain"/>
    <property type="match status" value="1"/>
</dbReference>
<comment type="caution">
    <text evidence="3">The sequence shown here is derived from an EMBL/GenBank/DDBJ whole genome shotgun (WGS) entry which is preliminary data.</text>
</comment>
<sequence>MNRFGTGLSRKTDYYVLLGLSRDASSKAVEEAFHRYVQNLKEHSWVPWKDAELREGAEAYYHLSDPLRRKRYDSSLDYELVLPDPEGVPEEFEQYFEVQKISTPKEYERLYKQFLMLKYEREDKLWIFRATIYFILACFSALVISSLVFVVFQKNGWLSTSADLFYRRWGLLFSCTFMGTAYTLFRIFYLEREISLREKKREIEQNEEVSDIGP</sequence>
<dbReference type="AlphaFoldDB" id="A0A2M9XC98"/>
<feature type="transmembrane region" description="Helical" evidence="1">
    <location>
        <begin position="169"/>
        <end position="190"/>
    </location>
</feature>
<gene>
    <name evidence="3" type="ORF">CH357_10205</name>
</gene>
<dbReference type="RefSeq" id="WP_100706647.1">
    <property type="nucleotide sequence ID" value="NZ_NPDL01000008.1"/>
</dbReference>
<name>A0A2M9XC98_9LEPT</name>
<protein>
    <submittedName>
        <fullName evidence="3">Molecular chaperone DnaJ</fullName>
    </submittedName>
</protein>
<reference evidence="3 4" key="1">
    <citation type="submission" date="2017-07" db="EMBL/GenBank/DDBJ databases">
        <title>Leptospira spp. isolated from tropical soils.</title>
        <authorList>
            <person name="Thibeaux R."/>
            <person name="Iraola G."/>
            <person name="Ferres I."/>
            <person name="Bierque E."/>
            <person name="Girault D."/>
            <person name="Soupe-Gilbert M.-E."/>
            <person name="Picardeau M."/>
            <person name="Goarant C."/>
        </authorList>
    </citation>
    <scope>NUCLEOTIDE SEQUENCE [LARGE SCALE GENOMIC DNA]</scope>
    <source>
        <strain evidence="3 4">MCA1-C-A1</strain>
    </source>
</reference>
<dbReference type="Proteomes" id="UP000232196">
    <property type="component" value="Unassembled WGS sequence"/>
</dbReference>
<dbReference type="SUPFAM" id="SSF46565">
    <property type="entry name" value="Chaperone J-domain"/>
    <property type="match status" value="1"/>
</dbReference>
<dbReference type="PROSITE" id="PS50076">
    <property type="entry name" value="DNAJ_2"/>
    <property type="match status" value="1"/>
</dbReference>
<dbReference type="OrthoDB" id="327386at2"/>
<dbReference type="InterPro" id="IPR036869">
    <property type="entry name" value="J_dom_sf"/>
</dbReference>
<feature type="transmembrane region" description="Helical" evidence="1">
    <location>
        <begin position="126"/>
        <end position="149"/>
    </location>
</feature>
<keyword evidence="1" id="KW-0472">Membrane</keyword>
<evidence type="ECO:0000313" key="4">
    <source>
        <dbReference type="Proteomes" id="UP000232196"/>
    </source>
</evidence>
<evidence type="ECO:0000256" key="1">
    <source>
        <dbReference type="SAM" id="Phobius"/>
    </source>
</evidence>
<feature type="domain" description="J" evidence="2">
    <location>
        <begin position="13"/>
        <end position="76"/>
    </location>
</feature>
<keyword evidence="4" id="KW-1185">Reference proteome</keyword>